<sequence length="89" mass="10182">MRAEVFAIIKRVCEPILNRRPFTGINVDEVGDTVAKLLEPDPANWSETWFWASRMQCREFANEFLVSYKSAFDAETAILVAKDHFDAKG</sequence>
<proteinExistence type="predicted"/>
<reference evidence="1" key="1">
    <citation type="submission" date="2016-01" db="EMBL/GenBank/DDBJ databases">
        <authorList>
            <person name="Peeters C."/>
        </authorList>
    </citation>
    <scope>NUCLEOTIDE SEQUENCE [LARGE SCALE GENOMIC DNA]</scope>
    <source>
        <strain evidence="1">LMG 22940</strain>
    </source>
</reference>
<comment type="caution">
    <text evidence="1">The sequence shown here is derived from an EMBL/GenBank/DDBJ whole genome shotgun (WGS) entry which is preliminary data.</text>
</comment>
<dbReference type="AlphaFoldDB" id="A0A158L4P8"/>
<dbReference type="EMBL" id="FCON02000396">
    <property type="protein sequence ID" value="SAL88328.1"/>
    <property type="molecule type" value="Genomic_DNA"/>
</dbReference>
<evidence type="ECO:0000313" key="2">
    <source>
        <dbReference type="Proteomes" id="UP000054770"/>
    </source>
</evidence>
<keyword evidence="2" id="KW-1185">Reference proteome</keyword>
<gene>
    <name evidence="1" type="ORF">AWB68_08740</name>
</gene>
<name>A0A158L4P8_9BURK</name>
<dbReference type="Proteomes" id="UP000054770">
    <property type="component" value="Unassembled WGS sequence"/>
</dbReference>
<organism evidence="1 2">
    <name type="scientific">Caballeronia choica</name>
    <dbReference type="NCBI Taxonomy" id="326476"/>
    <lineage>
        <taxon>Bacteria</taxon>
        <taxon>Pseudomonadati</taxon>
        <taxon>Pseudomonadota</taxon>
        <taxon>Betaproteobacteria</taxon>
        <taxon>Burkholderiales</taxon>
        <taxon>Burkholderiaceae</taxon>
        <taxon>Caballeronia</taxon>
    </lineage>
</organism>
<accession>A0A158L4P8</accession>
<evidence type="ECO:0000313" key="1">
    <source>
        <dbReference type="EMBL" id="SAL88328.1"/>
    </source>
</evidence>
<protein>
    <submittedName>
        <fullName evidence="1">Uncharacterized protein</fullName>
    </submittedName>
</protein>